<comment type="caution">
    <text evidence="3">The sequence shown here is derived from an EMBL/GenBank/DDBJ whole genome shotgun (WGS) entry which is preliminary data.</text>
</comment>
<dbReference type="GO" id="GO:0005524">
    <property type="term" value="F:ATP binding"/>
    <property type="evidence" value="ECO:0007669"/>
    <property type="project" value="InterPro"/>
</dbReference>
<proteinExistence type="predicted"/>
<dbReference type="Proteomes" id="UP000635477">
    <property type="component" value="Unassembled WGS sequence"/>
</dbReference>
<feature type="compositionally biased region" description="Low complexity" evidence="1">
    <location>
        <begin position="580"/>
        <end position="589"/>
    </location>
</feature>
<reference evidence="3" key="1">
    <citation type="journal article" date="2020" name="BMC Genomics">
        <title>Correction to: Identification and distribution of gene clusters required for synthesis of sphingolipid metabolism inhibitors in diverse species of the filamentous fungus Fusarium.</title>
        <authorList>
            <person name="Kim H.S."/>
            <person name="Lohmar J.M."/>
            <person name="Busman M."/>
            <person name="Brown D.W."/>
            <person name="Naumann T.A."/>
            <person name="Divon H.H."/>
            <person name="Lysoe E."/>
            <person name="Uhlig S."/>
            <person name="Proctor R.H."/>
        </authorList>
    </citation>
    <scope>NUCLEOTIDE SEQUENCE</scope>
    <source>
        <strain evidence="3">NRRL 22465</strain>
    </source>
</reference>
<protein>
    <recommendedName>
        <fullName evidence="2">Protein kinase domain-containing protein</fullName>
    </recommendedName>
</protein>
<evidence type="ECO:0000259" key="2">
    <source>
        <dbReference type="PROSITE" id="PS50011"/>
    </source>
</evidence>
<gene>
    <name evidence="3" type="ORF">FZEAL_2995</name>
</gene>
<feature type="domain" description="Protein kinase" evidence="2">
    <location>
        <begin position="146"/>
        <end position="505"/>
    </location>
</feature>
<dbReference type="EMBL" id="JABEYC010000182">
    <property type="protein sequence ID" value="KAF4981161.1"/>
    <property type="molecule type" value="Genomic_DNA"/>
</dbReference>
<dbReference type="SUPFAM" id="SSF56112">
    <property type="entry name" value="Protein kinase-like (PK-like)"/>
    <property type="match status" value="1"/>
</dbReference>
<dbReference type="Gene3D" id="1.10.510.10">
    <property type="entry name" value="Transferase(Phosphotransferase) domain 1"/>
    <property type="match status" value="1"/>
</dbReference>
<sequence length="851" mass="96129">MSSHPLVDFREYLQRLRTSGVNGYGKEAPYVPHSSLKEYWTEKRIQEILDSCNPFIPASASQILTKFLRIFSLLVYLDRPGDISLFTRKNIDDSQLPLADLPTSWPHELITKISESQWRFCPLEFTSDHIHKRELPAQQVLPITYETPLRVEGQGPDAARIWKVQIHTSCNNIVPANEPVVFKIYEGGGSKELYNAEADVYALLSRKHEDSITKFYGSFSFEETQKRIIILEYASGGSLHDFFERNQPPVVPEDLELLWNRLLELLDGLHILHNLDKPQACPEWFISGRVCPVTLMTGLAITVHRVHQDIQPANILVFPQSDKSPFDVRFKLTDFGIAEMRRVLIARGAMATENAGNRMYSAPETYPNFRVQSNVKARTDPSVDVWALGAVYSDVLVWSISGEAGREQHRSRRQSAIRELKYISNRDFDACFHDGKNRLPIVDDYHKEVLQHKRASDTMSLAMNQLILEFMLVDRETRLFAMQVKMQAKRKMKMDQDGRPMDPSLPPRPIPSTRQTVPLPSLPAPIDTQPGPHPGPLPRGHSRGSFLPPPESDTGVNFPSFGVLRESPTNETQPEPGPPTVTRNPTTTSTPPPKPVIVKDVYELLLKKNSSARSIWDVWDKSQDKQSEVMQLRGMQEARSNISTLRGREQIMLIDNFASMSPHMDNVAKTARVIGYVAKTADNDGMDLYFASDTTKSRTCKSSTAVEAAIRKAKAVEGSCNMQRCLVDILEPVWKKLERGMSASIYVYTDGVWEPGEDQVKSVIKEAIRRLSKAHKPAITLMFQFIQFGEDAKGTERLEYLDDMCKEEHSGGKYDIVDSKRWDEHVPSIVIGSISGANDSRIFGTPKQLGG</sequence>
<evidence type="ECO:0000313" key="3">
    <source>
        <dbReference type="EMBL" id="KAF4981161.1"/>
    </source>
</evidence>
<dbReference type="InterPro" id="IPR011009">
    <property type="entry name" value="Kinase-like_dom_sf"/>
</dbReference>
<dbReference type="GO" id="GO:0004674">
    <property type="term" value="F:protein serine/threonine kinase activity"/>
    <property type="evidence" value="ECO:0007669"/>
    <property type="project" value="TreeGrafter"/>
</dbReference>
<dbReference type="PANTHER" id="PTHR24359:SF1">
    <property type="entry name" value="INHIBITOR OF NUCLEAR FACTOR KAPPA-B KINASE EPSILON SUBUNIT HOMOLOG 1-RELATED"/>
    <property type="match status" value="1"/>
</dbReference>
<dbReference type="OrthoDB" id="9992527at2759"/>
<dbReference type="PANTHER" id="PTHR24359">
    <property type="entry name" value="SERINE/THREONINE-PROTEIN KINASE SBK1"/>
    <property type="match status" value="1"/>
</dbReference>
<dbReference type="Pfam" id="PF00069">
    <property type="entry name" value="Pkinase"/>
    <property type="match status" value="1"/>
</dbReference>
<dbReference type="PROSITE" id="PS50011">
    <property type="entry name" value="PROTEIN_KINASE_DOM"/>
    <property type="match status" value="1"/>
</dbReference>
<evidence type="ECO:0000256" key="1">
    <source>
        <dbReference type="SAM" id="MobiDB-lite"/>
    </source>
</evidence>
<evidence type="ECO:0000313" key="4">
    <source>
        <dbReference type="Proteomes" id="UP000635477"/>
    </source>
</evidence>
<name>A0A8H4UQG1_9HYPO</name>
<feature type="region of interest" description="Disordered" evidence="1">
    <location>
        <begin position="490"/>
        <end position="595"/>
    </location>
</feature>
<accession>A0A8H4UQG1</accession>
<keyword evidence="4" id="KW-1185">Reference proteome</keyword>
<reference evidence="3" key="2">
    <citation type="submission" date="2020-05" db="EMBL/GenBank/DDBJ databases">
        <authorList>
            <person name="Kim H.-S."/>
            <person name="Proctor R.H."/>
            <person name="Brown D.W."/>
        </authorList>
    </citation>
    <scope>NUCLEOTIDE SEQUENCE</scope>
    <source>
        <strain evidence="3">NRRL 22465</strain>
    </source>
</reference>
<dbReference type="AlphaFoldDB" id="A0A8H4UQG1"/>
<dbReference type="InterPro" id="IPR000719">
    <property type="entry name" value="Prot_kinase_dom"/>
</dbReference>
<dbReference type="SMART" id="SM00220">
    <property type="entry name" value="S_TKc"/>
    <property type="match status" value="1"/>
</dbReference>
<organism evidence="3 4">
    <name type="scientific">Fusarium zealandicum</name>
    <dbReference type="NCBI Taxonomy" id="1053134"/>
    <lineage>
        <taxon>Eukaryota</taxon>
        <taxon>Fungi</taxon>
        <taxon>Dikarya</taxon>
        <taxon>Ascomycota</taxon>
        <taxon>Pezizomycotina</taxon>
        <taxon>Sordariomycetes</taxon>
        <taxon>Hypocreomycetidae</taxon>
        <taxon>Hypocreales</taxon>
        <taxon>Nectriaceae</taxon>
        <taxon>Fusarium</taxon>
        <taxon>Fusarium staphyleae species complex</taxon>
    </lineage>
</organism>